<evidence type="ECO:0000313" key="4">
    <source>
        <dbReference type="Proteomes" id="UP001219066"/>
    </source>
</evidence>
<dbReference type="Pfam" id="PF07693">
    <property type="entry name" value="KAP_NTPase"/>
    <property type="match status" value="1"/>
</dbReference>
<gene>
    <name evidence="3" type="ORF">PYR84_09245</name>
</gene>
<accession>A0AAX3SSD8</accession>
<dbReference type="RefSeq" id="WP_277849597.1">
    <property type="nucleotide sequence ID" value="NZ_CP120956.1"/>
</dbReference>
<sequence>MNQQDLTTLTFKGVHGRDEFRREQVAERVIKLLTADIDVSPMVIDGDWGTGKTEFCHKLINKFKEDRKNYRLLYVDAFQADHADNPLVTVLSGVISLLPEDSTKATLLQKAMPVVRFAATTASKAVVSHILKQSAEDLTDGLENHLKNAADQAIDSSIKALLKDHEESKKNLQSLQDSLANIAKENPIVIFIDELDRCRPDFAVQMLEIIKHTFNVEGVQFVLVTNKRQLKAAINHRYGHQVDAQRYLEKFLKFSFYLPDFVIDQKVREDDRTLVAIEHFSGLLSKSEALKETDLAGQKDGVYGFARAIIQQNLLSLREVETFVRHLEIYHQLSQGLAINTIWGYQLLRIFGVFVFCFKQDISESIVKNKANADSLAGLLGISSLPEYKSQSYRHSYLHGVAVMLAQSCAIGNTKYFPPDDQEEEKKYWKEEKFSYFRSGRGGPYHMHDPVKETILCLQLGSV</sequence>
<dbReference type="Proteomes" id="UP001219066">
    <property type="component" value="Chromosome"/>
</dbReference>
<evidence type="ECO:0000313" key="3">
    <source>
        <dbReference type="EMBL" id="WFF82864.1"/>
    </source>
</evidence>
<dbReference type="EMBL" id="CP120956">
    <property type="protein sequence ID" value="WFF82864.1"/>
    <property type="molecule type" value="Genomic_DNA"/>
</dbReference>
<protein>
    <submittedName>
        <fullName evidence="3">P-loop NTPase fold protein</fullName>
    </submittedName>
</protein>
<feature type="domain" description="KAP NTPase" evidence="2">
    <location>
        <begin position="23"/>
        <end position="332"/>
    </location>
</feature>
<evidence type="ECO:0000256" key="1">
    <source>
        <dbReference type="SAM" id="Coils"/>
    </source>
</evidence>
<evidence type="ECO:0000259" key="2">
    <source>
        <dbReference type="Pfam" id="PF07693"/>
    </source>
</evidence>
<dbReference type="InterPro" id="IPR011646">
    <property type="entry name" value="KAP_P-loop"/>
</dbReference>
<feature type="coiled-coil region" evidence="1">
    <location>
        <begin position="132"/>
        <end position="185"/>
    </location>
</feature>
<dbReference type="SUPFAM" id="SSF52540">
    <property type="entry name" value="P-loop containing nucleoside triphosphate hydrolases"/>
    <property type="match status" value="1"/>
</dbReference>
<keyword evidence="1" id="KW-0175">Coiled coil</keyword>
<proteinExistence type="predicted"/>
<organism evidence="3 4">
    <name type="scientific">Delftia tsuruhatensis</name>
    <dbReference type="NCBI Taxonomy" id="180282"/>
    <lineage>
        <taxon>Bacteria</taxon>
        <taxon>Pseudomonadati</taxon>
        <taxon>Pseudomonadota</taxon>
        <taxon>Betaproteobacteria</taxon>
        <taxon>Burkholderiales</taxon>
        <taxon>Comamonadaceae</taxon>
        <taxon>Delftia</taxon>
    </lineage>
</organism>
<dbReference type="InterPro" id="IPR027417">
    <property type="entry name" value="P-loop_NTPase"/>
</dbReference>
<dbReference type="AlphaFoldDB" id="A0AAX3SSD8"/>
<name>A0AAX3SSD8_9BURK</name>
<dbReference type="Gene3D" id="3.40.50.300">
    <property type="entry name" value="P-loop containing nucleotide triphosphate hydrolases"/>
    <property type="match status" value="1"/>
</dbReference>
<reference evidence="3" key="1">
    <citation type="submission" date="2023-03" db="EMBL/GenBank/DDBJ databases">
        <title>Synergistic degradation of erythromycin by symbiotic bacteria Ery-6A and Ery-6B and application in simulated water remediation.</title>
        <authorList>
            <person name="Xu S."/>
        </authorList>
    </citation>
    <scope>NUCLEOTIDE SEQUENCE</scope>
    <source>
        <strain evidence="3">Ery-6A</strain>
    </source>
</reference>